<keyword evidence="2" id="KW-0547">Nucleotide-binding</keyword>
<gene>
    <name evidence="7" type="ordered locus">SpiBuddy_1478</name>
</gene>
<keyword evidence="3" id="KW-0067">ATP-binding</keyword>
<dbReference type="AlphaFoldDB" id="F0RW17"/>
<dbReference type="CDD" id="cd03214">
    <property type="entry name" value="ABC_Iron-Siderophores_B12_Hemin"/>
    <property type="match status" value="1"/>
</dbReference>
<dbReference type="InterPro" id="IPR027417">
    <property type="entry name" value="P-loop_NTPase"/>
</dbReference>
<keyword evidence="7" id="KW-0378">Hydrolase</keyword>
<dbReference type="InterPro" id="IPR003593">
    <property type="entry name" value="AAA+_ATPase"/>
</dbReference>
<dbReference type="SMART" id="SM00382">
    <property type="entry name" value="AAA"/>
    <property type="match status" value="1"/>
</dbReference>
<proteinExistence type="predicted"/>
<evidence type="ECO:0000256" key="3">
    <source>
        <dbReference type="ARBA" id="ARBA00022840"/>
    </source>
</evidence>
<sequence>MDSLEFSHLHGGYDTQQIFKDLNLNLPKGAFIALTGPNGSGKSTLLKFIYKHLKPSEGKVLVEGKNVANFTQKELAKHLGFVAQNGKLDYAFSVREAVSMGRYAYDGEDNLHTIEQAIVECDIEHLKDKLVTELSGGELQRVLLARALCQQGKLLLLDEPVNHLDVKHQRSIMELLCRLVEKGYTVVCVLHDLLLVQIYSQIALVLQKGSVVAYGPTQTVLTEKLLQEVYDIQAHQVYDPTLDRMLWLPTYKVSSS</sequence>
<dbReference type="RefSeq" id="WP_013607153.1">
    <property type="nucleotide sequence ID" value="NC_015152.1"/>
</dbReference>
<comment type="function">
    <text evidence="5">Part of the ABC transporter complex HmuTUV involved in hemin import. Responsible for energy coupling to the transport system.</text>
</comment>
<feature type="domain" description="ABC transporter" evidence="6">
    <location>
        <begin position="4"/>
        <end position="233"/>
    </location>
</feature>
<dbReference type="EC" id="3.6.3.34" evidence="7"/>
<dbReference type="HOGENOM" id="CLU_000604_1_11_12"/>
<reference evidence="8" key="1">
    <citation type="submission" date="2011-02" db="EMBL/GenBank/DDBJ databases">
        <title>Complete sequence of Spirochaeta sp. Buddy.</title>
        <authorList>
            <person name="Lucas S."/>
            <person name="Copeland A."/>
            <person name="Lapidus A."/>
            <person name="Cheng J.-F."/>
            <person name="Goodwin L."/>
            <person name="Pitluck S."/>
            <person name="Zeytun A."/>
            <person name="Detter J.C."/>
            <person name="Han C."/>
            <person name="Tapia R."/>
            <person name="Land M."/>
            <person name="Hauser L."/>
            <person name="Kyrpides N."/>
            <person name="Ivanova N."/>
            <person name="Mikhailova N."/>
            <person name="Pagani I."/>
            <person name="Ritalahti K.M."/>
            <person name="Loeffler F.E."/>
            <person name="Woyke T."/>
        </authorList>
    </citation>
    <scope>NUCLEOTIDE SEQUENCE [LARGE SCALE GENOMIC DNA]</scope>
    <source>
        <strain evidence="8">ATCC BAA-1886 / DSM 22777 / Buddy</strain>
    </source>
</reference>
<dbReference type="STRING" id="158189.SpiBuddy_1478"/>
<protein>
    <submittedName>
        <fullName evidence="7">Iron-chelate-transporting ATPase</fullName>
        <ecNumber evidence="7">3.6.3.34</ecNumber>
    </submittedName>
</protein>
<dbReference type="GO" id="GO:0005524">
    <property type="term" value="F:ATP binding"/>
    <property type="evidence" value="ECO:0007669"/>
    <property type="project" value="UniProtKB-KW"/>
</dbReference>
<accession>F0RW17</accession>
<dbReference type="Gene3D" id="3.40.50.300">
    <property type="entry name" value="P-loop containing nucleotide triphosphate hydrolases"/>
    <property type="match status" value="1"/>
</dbReference>
<keyword evidence="1" id="KW-0813">Transport</keyword>
<dbReference type="InterPro" id="IPR017871">
    <property type="entry name" value="ABC_transporter-like_CS"/>
</dbReference>
<evidence type="ECO:0000259" key="6">
    <source>
        <dbReference type="PROSITE" id="PS50893"/>
    </source>
</evidence>
<name>F0RW17_SPHGB</name>
<dbReference type="Proteomes" id="UP000008466">
    <property type="component" value="Chromosome"/>
</dbReference>
<evidence type="ECO:0000313" key="7">
    <source>
        <dbReference type="EMBL" id="ADY13303.1"/>
    </source>
</evidence>
<dbReference type="Pfam" id="PF00005">
    <property type="entry name" value="ABC_tran"/>
    <property type="match status" value="1"/>
</dbReference>
<keyword evidence="8" id="KW-1185">Reference proteome</keyword>
<keyword evidence="4" id="KW-1278">Translocase</keyword>
<evidence type="ECO:0000256" key="1">
    <source>
        <dbReference type="ARBA" id="ARBA00022448"/>
    </source>
</evidence>
<dbReference type="KEGG" id="sbu:SpiBuddy_1478"/>
<dbReference type="EMBL" id="CP002541">
    <property type="protein sequence ID" value="ADY13303.1"/>
    <property type="molecule type" value="Genomic_DNA"/>
</dbReference>
<dbReference type="eggNOG" id="COG1120">
    <property type="taxonomic scope" value="Bacteria"/>
</dbReference>
<evidence type="ECO:0000256" key="2">
    <source>
        <dbReference type="ARBA" id="ARBA00022741"/>
    </source>
</evidence>
<dbReference type="PROSITE" id="PS50893">
    <property type="entry name" value="ABC_TRANSPORTER_2"/>
    <property type="match status" value="1"/>
</dbReference>
<dbReference type="PANTHER" id="PTHR42794:SF1">
    <property type="entry name" value="HEMIN IMPORT ATP-BINDING PROTEIN HMUV"/>
    <property type="match status" value="1"/>
</dbReference>
<organism evidence="7 8">
    <name type="scientific">Sphaerochaeta globosa (strain ATCC BAA-1886 / DSM 22777 / Buddy)</name>
    <name type="common">Spirochaeta sp. (strain Buddy)</name>
    <dbReference type="NCBI Taxonomy" id="158189"/>
    <lineage>
        <taxon>Bacteria</taxon>
        <taxon>Pseudomonadati</taxon>
        <taxon>Spirochaetota</taxon>
        <taxon>Spirochaetia</taxon>
        <taxon>Spirochaetales</taxon>
        <taxon>Sphaerochaetaceae</taxon>
        <taxon>Sphaerochaeta</taxon>
    </lineage>
</organism>
<dbReference type="GO" id="GO:0016887">
    <property type="term" value="F:ATP hydrolysis activity"/>
    <property type="evidence" value="ECO:0007669"/>
    <property type="project" value="InterPro"/>
</dbReference>
<dbReference type="FunFam" id="3.40.50.300:FF:000134">
    <property type="entry name" value="Iron-enterobactin ABC transporter ATP-binding protein"/>
    <property type="match status" value="1"/>
</dbReference>
<dbReference type="OrthoDB" id="9799337at2"/>
<dbReference type="SUPFAM" id="SSF52540">
    <property type="entry name" value="P-loop containing nucleoside triphosphate hydrolases"/>
    <property type="match status" value="1"/>
</dbReference>
<evidence type="ECO:0000256" key="4">
    <source>
        <dbReference type="ARBA" id="ARBA00022967"/>
    </source>
</evidence>
<evidence type="ECO:0000256" key="5">
    <source>
        <dbReference type="ARBA" id="ARBA00037066"/>
    </source>
</evidence>
<dbReference type="PANTHER" id="PTHR42794">
    <property type="entry name" value="HEMIN IMPORT ATP-BINDING PROTEIN HMUV"/>
    <property type="match status" value="1"/>
</dbReference>
<dbReference type="InterPro" id="IPR003439">
    <property type="entry name" value="ABC_transporter-like_ATP-bd"/>
</dbReference>
<dbReference type="PROSITE" id="PS00211">
    <property type="entry name" value="ABC_TRANSPORTER_1"/>
    <property type="match status" value="1"/>
</dbReference>
<evidence type="ECO:0000313" key="8">
    <source>
        <dbReference type="Proteomes" id="UP000008466"/>
    </source>
</evidence>